<organism evidence="3 4">
    <name type="scientific">Paenibacillus nasutitermitis</name>
    <dbReference type="NCBI Taxonomy" id="1652958"/>
    <lineage>
        <taxon>Bacteria</taxon>
        <taxon>Bacillati</taxon>
        <taxon>Bacillota</taxon>
        <taxon>Bacilli</taxon>
        <taxon>Bacillales</taxon>
        <taxon>Paenibacillaceae</taxon>
        <taxon>Paenibacillus</taxon>
    </lineage>
</organism>
<dbReference type="AlphaFoldDB" id="A0A916YK74"/>
<comment type="caution">
    <text evidence="3">The sequence shown here is derived from an EMBL/GenBank/DDBJ whole genome shotgun (WGS) entry which is preliminary data.</text>
</comment>
<evidence type="ECO:0000259" key="2">
    <source>
        <dbReference type="Pfam" id="PF07833"/>
    </source>
</evidence>
<dbReference type="SUPFAM" id="SSF55383">
    <property type="entry name" value="Copper amine oxidase, domain N"/>
    <property type="match status" value="1"/>
</dbReference>
<feature type="chain" id="PRO_5039730737" description="Copper amine oxidase-like N-terminal domain-containing protein" evidence="1">
    <location>
        <begin position="23"/>
        <end position="315"/>
    </location>
</feature>
<sequence>MKKIILAVATASLLTVSATTYAAAPDKIFVKGEQIQSEVPLIVDKGRVLVPLRTITDSLGASVEWNQESKTATIRKWSETVKITAGKNIAYYIKADQSNNMTLDVSAKIVKNRVYVPLRFLSQFYGYHVAANENTVFVNSPLSQNEQDILYRGELANARQFVMDKGPRNAHYAQKSIPYTHEREGFETTFLFPVGEANRFFLISDDTVSFYELQDDFFVITWQAHIPVGQKDTDQLFLDNKVTNATGTKPDIKKEFFFYRTSGLMTSTNITAGKISLDGKITETGVKRIVGDEVKEQSGSLAFELPDEIRAEINQ</sequence>
<reference evidence="3" key="1">
    <citation type="journal article" date="2014" name="Int. J. Syst. Evol. Microbiol.">
        <title>Complete genome sequence of Corynebacterium casei LMG S-19264T (=DSM 44701T), isolated from a smear-ripened cheese.</title>
        <authorList>
            <consortium name="US DOE Joint Genome Institute (JGI-PGF)"/>
            <person name="Walter F."/>
            <person name="Albersmeier A."/>
            <person name="Kalinowski J."/>
            <person name="Ruckert C."/>
        </authorList>
    </citation>
    <scope>NUCLEOTIDE SEQUENCE</scope>
    <source>
        <strain evidence="3">CGMCC 1.15178</strain>
    </source>
</reference>
<evidence type="ECO:0000256" key="1">
    <source>
        <dbReference type="SAM" id="SignalP"/>
    </source>
</evidence>
<proteinExistence type="predicted"/>
<reference evidence="3" key="2">
    <citation type="submission" date="2020-09" db="EMBL/GenBank/DDBJ databases">
        <authorList>
            <person name="Sun Q."/>
            <person name="Zhou Y."/>
        </authorList>
    </citation>
    <scope>NUCLEOTIDE SEQUENCE</scope>
    <source>
        <strain evidence="3">CGMCC 1.15178</strain>
    </source>
</reference>
<keyword evidence="1" id="KW-0732">Signal</keyword>
<accession>A0A916YK74</accession>
<protein>
    <recommendedName>
        <fullName evidence="2">Copper amine oxidase-like N-terminal domain-containing protein</fullName>
    </recommendedName>
</protein>
<feature type="domain" description="Copper amine oxidase-like N-terminal" evidence="2">
    <location>
        <begin position="30"/>
        <end position="136"/>
    </location>
</feature>
<dbReference type="Pfam" id="PF07833">
    <property type="entry name" value="Cu_amine_oxidN1"/>
    <property type="match status" value="1"/>
</dbReference>
<dbReference type="EMBL" id="BMHP01000001">
    <property type="protein sequence ID" value="GGD49120.1"/>
    <property type="molecule type" value="Genomic_DNA"/>
</dbReference>
<gene>
    <name evidence="3" type="ORF">GCM10010911_03320</name>
</gene>
<dbReference type="Proteomes" id="UP000612456">
    <property type="component" value="Unassembled WGS sequence"/>
</dbReference>
<dbReference type="RefSeq" id="WP_229749995.1">
    <property type="nucleotide sequence ID" value="NZ_BMHP01000001.1"/>
</dbReference>
<dbReference type="Gene3D" id="3.30.457.10">
    <property type="entry name" value="Copper amine oxidase-like, N-terminal domain"/>
    <property type="match status" value="1"/>
</dbReference>
<feature type="signal peptide" evidence="1">
    <location>
        <begin position="1"/>
        <end position="22"/>
    </location>
</feature>
<dbReference type="InterPro" id="IPR012854">
    <property type="entry name" value="Cu_amine_oxidase-like_N"/>
</dbReference>
<evidence type="ECO:0000313" key="4">
    <source>
        <dbReference type="Proteomes" id="UP000612456"/>
    </source>
</evidence>
<evidence type="ECO:0000313" key="3">
    <source>
        <dbReference type="EMBL" id="GGD49120.1"/>
    </source>
</evidence>
<name>A0A916YK74_9BACL</name>
<dbReference type="InterPro" id="IPR036582">
    <property type="entry name" value="Mao_N_sf"/>
</dbReference>
<keyword evidence="4" id="KW-1185">Reference proteome</keyword>